<evidence type="ECO:0000256" key="6">
    <source>
        <dbReference type="ARBA" id="ARBA00022475"/>
    </source>
</evidence>
<keyword evidence="11 17" id="KW-1133">Transmembrane helix</keyword>
<dbReference type="GO" id="GO:0000287">
    <property type="term" value="F:magnesium ion binding"/>
    <property type="evidence" value="ECO:0007669"/>
    <property type="project" value="UniProtKB-UniRule"/>
</dbReference>
<dbReference type="Gene3D" id="1.20.120.1760">
    <property type="match status" value="1"/>
</dbReference>
<evidence type="ECO:0000256" key="3">
    <source>
        <dbReference type="ARBA" id="ARBA00005189"/>
    </source>
</evidence>
<feature type="transmembrane region" description="Helical" evidence="17">
    <location>
        <begin position="52"/>
        <end position="68"/>
    </location>
</feature>
<evidence type="ECO:0000256" key="14">
    <source>
        <dbReference type="ARBA" id="ARBA00024082"/>
    </source>
</evidence>
<evidence type="ECO:0000313" key="20">
    <source>
        <dbReference type="Proteomes" id="UP000238083"/>
    </source>
</evidence>
<keyword evidence="7 17" id="KW-0808">Transferase</keyword>
<feature type="active site" description="Proton acceptor" evidence="17">
    <location>
        <position position="91"/>
    </location>
</feature>
<keyword evidence="17" id="KW-0443">Lipid metabolism</keyword>
<evidence type="ECO:0000256" key="7">
    <source>
        <dbReference type="ARBA" id="ARBA00022679"/>
    </source>
</evidence>
<comment type="pathway">
    <text evidence="3">Lipid metabolism.</text>
</comment>
<feature type="transmembrane region" description="Helical" evidence="17">
    <location>
        <begin position="20"/>
        <end position="46"/>
    </location>
</feature>
<evidence type="ECO:0000256" key="9">
    <source>
        <dbReference type="ARBA" id="ARBA00022723"/>
    </source>
</evidence>
<keyword evidence="17" id="KW-1208">Phospholipid metabolism</keyword>
<dbReference type="Pfam" id="PF01066">
    <property type="entry name" value="CDP-OH_P_transf"/>
    <property type="match status" value="1"/>
</dbReference>
<feature type="binding site" evidence="17">
    <location>
        <position position="66"/>
    </location>
    <ligand>
        <name>Mg(2+)</name>
        <dbReference type="ChEBI" id="CHEBI:18420"/>
        <label>2</label>
    </ligand>
</feature>
<evidence type="ECO:0000256" key="4">
    <source>
        <dbReference type="ARBA" id="ARBA00010441"/>
    </source>
</evidence>
<evidence type="ECO:0000256" key="1">
    <source>
        <dbReference type="ARBA" id="ARBA00004651"/>
    </source>
</evidence>
<keyword evidence="8 17" id="KW-0812">Transmembrane</keyword>
<evidence type="ECO:0000256" key="18">
    <source>
        <dbReference type="RuleBase" id="RU003750"/>
    </source>
</evidence>
<dbReference type="EMBL" id="PVZF01000001">
    <property type="protein sequence ID" value="PRY17862.1"/>
    <property type="molecule type" value="Genomic_DNA"/>
</dbReference>
<dbReference type="PROSITE" id="PS00379">
    <property type="entry name" value="CDP_ALCOHOL_P_TRANSF"/>
    <property type="match status" value="1"/>
</dbReference>
<keyword evidence="17" id="KW-0594">Phospholipid biosynthesis</keyword>
<dbReference type="NCBIfam" id="NF045883">
    <property type="entry name" value="PIPSynth"/>
    <property type="match status" value="1"/>
</dbReference>
<feature type="binding site" evidence="17">
    <location>
        <position position="91"/>
    </location>
    <ligand>
        <name>Mg(2+)</name>
        <dbReference type="ChEBI" id="CHEBI:18420"/>
        <label>2</label>
    </ligand>
</feature>
<evidence type="ECO:0000256" key="2">
    <source>
        <dbReference type="ARBA" id="ARBA00004805"/>
    </source>
</evidence>
<gene>
    <name evidence="19" type="ORF">CLV37_101104</name>
</gene>
<evidence type="ECO:0000256" key="16">
    <source>
        <dbReference type="ARBA" id="ARBA00048865"/>
    </source>
</evidence>
<keyword evidence="17" id="KW-0444">Lipid biosynthesis</keyword>
<reference evidence="19 20" key="1">
    <citation type="submission" date="2018-03" db="EMBL/GenBank/DDBJ databases">
        <title>Genomic Encyclopedia of Archaeal and Bacterial Type Strains, Phase II (KMG-II): from individual species to whole genera.</title>
        <authorList>
            <person name="Goeker M."/>
        </authorList>
    </citation>
    <scope>NUCLEOTIDE SEQUENCE [LARGE SCALE GENOMIC DNA]</scope>
    <source>
        <strain evidence="19 20">DSM 19711</strain>
    </source>
</reference>
<evidence type="ECO:0000256" key="13">
    <source>
        <dbReference type="ARBA" id="ARBA00023935"/>
    </source>
</evidence>
<dbReference type="AlphaFoldDB" id="A0A2T0R9L5"/>
<feature type="transmembrane region" description="Helical" evidence="17">
    <location>
        <begin position="154"/>
        <end position="187"/>
    </location>
</feature>
<comment type="function">
    <text evidence="17">Catalyzes the conjugation of the 1'-hydroxyl group of D-myo-inositol-3-phosphate (also named L-myo-inositol-1-phosphate) with a lipid tail of cytidine diphosphate diacylglycerol (CDP-DAG), forming phosphatidylinositol phosphate (PIP) and CMP. PIP is a precursor of phosphatidylinositol (PI) which is an essential lipid required for cell wall formation.</text>
</comment>
<proteinExistence type="inferred from homology"/>
<feature type="binding site" evidence="17">
    <location>
        <position position="69"/>
    </location>
    <ligand>
        <name>Mg(2+)</name>
        <dbReference type="ChEBI" id="CHEBI:18420"/>
        <label>1</label>
    </ligand>
</feature>
<name>A0A2T0R9L5_9ACTN</name>
<keyword evidence="6 17" id="KW-1003">Cell membrane</keyword>
<keyword evidence="9 17" id="KW-0479">Metal-binding</keyword>
<comment type="caution">
    <text evidence="17">Lacks conserved residue(s) required for the propagation of feature annotation.</text>
</comment>
<feature type="binding site" evidence="17">
    <location>
        <position position="70"/>
    </location>
    <ligand>
        <name>a CDP-1,2-diacyl-sn-glycerol</name>
        <dbReference type="ChEBI" id="CHEBI:58332"/>
    </ligand>
</feature>
<dbReference type="Proteomes" id="UP000238083">
    <property type="component" value="Unassembled WGS sequence"/>
</dbReference>
<comment type="similarity">
    <text evidence="4 17 18">Belongs to the CDP-alcohol phosphatidyltransferase class-I family.</text>
</comment>
<keyword evidence="20" id="KW-1185">Reference proteome</keyword>
<protein>
    <recommendedName>
        <fullName evidence="14 17">Phosphatidylinositol phosphate synthase</fullName>
        <shortName evidence="17">PIP synthase</shortName>
        <ecNumber evidence="17">2.7.8.-</ecNumber>
    </recommendedName>
    <alternativeName>
        <fullName evidence="15 17">CDP-diacylglycerol--D-myo-inositol-3-phosphate 3-phosphatidyltransferase</fullName>
    </alternativeName>
</protein>
<dbReference type="InterPro" id="IPR000462">
    <property type="entry name" value="CDP-OH_P_trans"/>
</dbReference>
<dbReference type="GO" id="GO:0008654">
    <property type="term" value="P:phospholipid biosynthetic process"/>
    <property type="evidence" value="ECO:0007669"/>
    <property type="project" value="UniProtKB-UniRule"/>
</dbReference>
<sequence>MLNKYARAFVTKVFTPFARFLLRLGITPDMVTITGTLGVLVCALVLYPLGELFWGSLGVTIFVLSDTVDGTMARIRGRAGTWGAYLDSSLDRFADSAIFGGLVVWFARGGQSDLTAGLALACLVLGSIVSYVKARAEGLGYTANVGIAERGERIVAVLVGAGFVGLGVPLVFLQVVLALLAVASLVTVVQRMATVRRQALATPAPDA</sequence>
<dbReference type="RefSeq" id="WP_106205945.1">
    <property type="nucleotide sequence ID" value="NZ_PVZF01000001.1"/>
</dbReference>
<dbReference type="InterPro" id="IPR044268">
    <property type="entry name" value="PIP_synthase_PgsA1"/>
</dbReference>
<evidence type="ECO:0000256" key="11">
    <source>
        <dbReference type="ARBA" id="ARBA00022989"/>
    </source>
</evidence>
<feature type="binding site" evidence="17">
    <location>
        <begin position="29"/>
        <end position="32"/>
    </location>
    <ligand>
        <name>a CDP-1,2-diacyl-sn-glycerol</name>
        <dbReference type="ChEBI" id="CHEBI:58332"/>
    </ligand>
</feature>
<dbReference type="InterPro" id="IPR043130">
    <property type="entry name" value="CDP-OH_PTrfase_TM_dom"/>
</dbReference>
<dbReference type="UniPathway" id="UPA00220"/>
<comment type="cofactor">
    <cofactor evidence="17">
        <name>Mg(2+)</name>
        <dbReference type="ChEBI" id="CHEBI:18420"/>
    </cofactor>
    <text evidence="17">Contains a di-nuclear catalytic Mg(2+) center.</text>
</comment>
<dbReference type="HAMAP" id="MF_02241">
    <property type="entry name" value="PIP_synthase"/>
    <property type="match status" value="1"/>
</dbReference>
<feature type="binding site" evidence="17">
    <location>
        <position position="66"/>
    </location>
    <ligand>
        <name>Mg(2+)</name>
        <dbReference type="ChEBI" id="CHEBI:18420"/>
        <label>1</label>
    </ligand>
</feature>
<organism evidence="19 20">
    <name type="scientific">Kineococcus rhizosphaerae</name>
    <dbReference type="NCBI Taxonomy" id="559628"/>
    <lineage>
        <taxon>Bacteria</taxon>
        <taxon>Bacillati</taxon>
        <taxon>Actinomycetota</taxon>
        <taxon>Actinomycetes</taxon>
        <taxon>Kineosporiales</taxon>
        <taxon>Kineosporiaceae</taxon>
        <taxon>Kineococcus</taxon>
    </lineage>
</organism>
<comment type="subcellular location">
    <subcellularLocation>
        <location evidence="1 17">Cell membrane</location>
        <topology evidence="1 17">Multi-pass membrane protein</topology>
    </subcellularLocation>
</comment>
<feature type="transmembrane region" description="Helical" evidence="17">
    <location>
        <begin position="114"/>
        <end position="134"/>
    </location>
</feature>
<dbReference type="EC" id="2.7.8.-" evidence="17"/>
<comment type="pathway">
    <text evidence="2 17">Phospholipid metabolism; phosphatidylinositol phosphate biosynthesis.</text>
</comment>
<evidence type="ECO:0000256" key="17">
    <source>
        <dbReference type="HAMAP-Rule" id="MF_02241"/>
    </source>
</evidence>
<dbReference type="OrthoDB" id="116551at2"/>
<dbReference type="GO" id="GO:0005886">
    <property type="term" value="C:plasma membrane"/>
    <property type="evidence" value="ECO:0007669"/>
    <property type="project" value="UniProtKB-SubCell"/>
</dbReference>
<keyword evidence="10 17" id="KW-0460">Magnesium</keyword>
<dbReference type="GO" id="GO:0016780">
    <property type="term" value="F:phosphotransferase activity, for other substituted phosphate groups"/>
    <property type="evidence" value="ECO:0007669"/>
    <property type="project" value="UniProtKB-UniRule"/>
</dbReference>
<dbReference type="InterPro" id="IPR048254">
    <property type="entry name" value="CDP_ALCOHOL_P_TRANSF_CS"/>
</dbReference>
<accession>A0A2T0R9L5</accession>
<feature type="binding site" evidence="17">
    <location>
        <position position="87"/>
    </location>
    <ligand>
        <name>Mg(2+)</name>
        <dbReference type="ChEBI" id="CHEBI:18420"/>
        <label>2</label>
    </ligand>
</feature>
<evidence type="ECO:0000256" key="10">
    <source>
        <dbReference type="ARBA" id="ARBA00022842"/>
    </source>
</evidence>
<evidence type="ECO:0000256" key="5">
    <source>
        <dbReference type="ARBA" id="ARBA00011738"/>
    </source>
</evidence>
<comment type="subunit">
    <text evidence="5 17">Homodimer.</text>
</comment>
<evidence type="ECO:0000256" key="8">
    <source>
        <dbReference type="ARBA" id="ARBA00022692"/>
    </source>
</evidence>
<comment type="catalytic activity">
    <reaction evidence="16 17">
        <text>a CDP-1,2-diacyl-sn-glycerol + 1D-myo-inositol 3-phosphate = a 1,2-diacyl-sn-glycero-3-phospho-(1D-myo-inositol-3-phosphate) + CMP + H(+)</text>
        <dbReference type="Rhea" id="RHEA:60504"/>
        <dbReference type="ChEBI" id="CHEBI:15378"/>
        <dbReference type="ChEBI" id="CHEBI:58088"/>
        <dbReference type="ChEBI" id="CHEBI:58332"/>
        <dbReference type="ChEBI" id="CHEBI:58401"/>
        <dbReference type="ChEBI" id="CHEBI:60377"/>
    </reaction>
</comment>
<keyword evidence="12 17" id="KW-0472">Membrane</keyword>
<feature type="binding site" evidence="17">
    <location>
        <position position="87"/>
    </location>
    <ligand>
        <name>Mg(2+)</name>
        <dbReference type="ChEBI" id="CHEBI:18420"/>
        <label>1</label>
    </ligand>
</feature>
<evidence type="ECO:0000256" key="12">
    <source>
        <dbReference type="ARBA" id="ARBA00023136"/>
    </source>
</evidence>
<comment type="catalytic activity">
    <reaction evidence="13 17">
        <text>1,2-di-(9Z-octadecenoyl)-sn-glycero-3-cytidine-5'-diphosphate + 1D-myo-inositol 3-phosphate = 1,2-di-(9Z-octadecenoyl)-sn-glycero-3-phospho-(1D-myo-inositol-3-phosphate) + CMP + H(+)</text>
        <dbReference type="Rhea" id="RHEA:61216"/>
        <dbReference type="ChEBI" id="CHEBI:15378"/>
        <dbReference type="ChEBI" id="CHEBI:58401"/>
        <dbReference type="ChEBI" id="CHEBI:60377"/>
        <dbReference type="ChEBI" id="CHEBI:85356"/>
        <dbReference type="ChEBI" id="CHEBI:144472"/>
    </reaction>
</comment>
<evidence type="ECO:0000313" key="19">
    <source>
        <dbReference type="EMBL" id="PRY17862.1"/>
    </source>
</evidence>
<evidence type="ECO:0000256" key="15">
    <source>
        <dbReference type="ARBA" id="ARBA00033137"/>
    </source>
</evidence>
<comment type="caution">
    <text evidence="19">The sequence shown here is derived from an EMBL/GenBank/DDBJ whole genome shotgun (WGS) entry which is preliminary data.</text>
</comment>
<feature type="binding site" evidence="17">
    <location>
        <position position="74"/>
    </location>
    <ligand>
        <name>a CDP-1,2-diacyl-sn-glycerol</name>
        <dbReference type="ChEBI" id="CHEBI:58332"/>
    </ligand>
</feature>